<dbReference type="EMBL" id="JACLQD010000006">
    <property type="protein sequence ID" value="MBC2837443.1"/>
    <property type="molecule type" value="Genomic_DNA"/>
</dbReference>
<evidence type="ECO:0000256" key="7">
    <source>
        <dbReference type="ARBA" id="ARBA00023136"/>
    </source>
</evidence>
<evidence type="ECO:0000313" key="11">
    <source>
        <dbReference type="Proteomes" id="UP000555411"/>
    </source>
</evidence>
<reference evidence="10 11" key="1">
    <citation type="journal article" date="2017" name="Int. J. Syst. Evol. Microbiol.">
        <title>Gemmobacter straminiformis sp. nov., isolated from an artificial fountain.</title>
        <authorList>
            <person name="Kang J.Y."/>
            <person name="Kim M.J."/>
            <person name="Chun J."/>
            <person name="Son K.P."/>
            <person name="Jahng K.Y."/>
        </authorList>
    </citation>
    <scope>NUCLEOTIDE SEQUENCE [LARGE SCALE GENOMIC DNA]</scope>
    <source>
        <strain evidence="10 11">CAM-8</strain>
    </source>
</reference>
<keyword evidence="3" id="KW-0964">Secreted</keyword>
<feature type="domain" description="Hedgehog/Intein (Hint)" evidence="9">
    <location>
        <begin position="776"/>
        <end position="922"/>
    </location>
</feature>
<keyword evidence="4" id="KW-0800">Toxin</keyword>
<evidence type="ECO:0000256" key="5">
    <source>
        <dbReference type="ARBA" id="ARBA00022737"/>
    </source>
</evidence>
<evidence type="ECO:0000256" key="1">
    <source>
        <dbReference type="ARBA" id="ARBA00004370"/>
    </source>
</evidence>
<comment type="subcellular location">
    <subcellularLocation>
        <location evidence="1">Membrane</location>
    </subcellularLocation>
    <subcellularLocation>
        <location evidence="2">Secreted</location>
    </subcellularLocation>
</comment>
<dbReference type="PRINTS" id="PR00313">
    <property type="entry name" value="CABNDNGRPT"/>
</dbReference>
<evidence type="ECO:0000259" key="9">
    <source>
        <dbReference type="Pfam" id="PF13403"/>
    </source>
</evidence>
<sequence length="971" mass="96390">MATLTGGTGNDSLSGAIENDSITGNGGNDSLFGGAGNDSLYGGAGSDSLVGSAEAATTVAGTLSWSALARDEASVERGVTTTISGMTVTVSFAENVGKSDFTVESTDTAYVAPGETFNATSNLEIAGPGNGQSTTTVNFAPVSGGGMEANVQNVAFRLNDIDVAGWQDRITVLAYDANGIAVPVTITASGNDLVSGSTITGTGTADSIGVAQGSALVQIAGPVARVEIVYSNLGTAGQIVFVSDVQFQAVRVDADLVSGGADNDTLLGGYGNDTLLGEDGNDLLFGGLGVDSLVGGAGNDTLAGGLQGDFLDGGLGMDYADYSASNTGVSVNLNTKAVSGGHAQGDTISNLDGVIGSAFNDTLVGYDQQSTVPGDSYTNVFFGGAGNDSLDGAGGDDSLYGGADQDTILGGTGNDLLDGGTGNDQLAGGTGNDLIYGAEGEDSISADAGNDTVYGGDGNDTVSGVSGSNLIYGDAGNDQVFGGSGSDSVYGGTGNDRLEDTLGSNLLDGGVGADTILSGSGNDSLYGGDDADSITDAGGTNTIDAGAGNDTVSAGAGADSILGGSGADSITDAGGANTIDAGIGNDTVATGTGNDSIQGGDGDDRITDTGGANLIYGGSGNDSVQTAGGADTVYGGDGADSITDTGGANLIDAGTGNDTVATGTGNDTVYGGDGDDRITDAGGVNQLFGGVGNDSLVGGAGNDSLYGGSGEDVFTVGAGDYIDGGANNDRLDLTGLGPVRVLRDPNVAGSGTVEFLNAQRQVIGSLTYQNVETVVPCFTPGCRIATARGLVAVETLVVGDRVRVRDGGYAPLRWIGHRRLDGAALAARPELLPVRIAAGALGGGLPRRALVVSPQHRILFTGPACELLFGEAEVLVAAVHLVGLAGVERLAVDAVDYVHFMCDRHEVVKANGVWTESFQPGDQTLAGLDRAQRDELYALFPELDHAHHPLRQAARPTLRAHEVAALLGRAA</sequence>
<evidence type="ECO:0000313" key="10">
    <source>
        <dbReference type="EMBL" id="MBC2837443.1"/>
    </source>
</evidence>
<dbReference type="PRINTS" id="PR01488">
    <property type="entry name" value="RTXTOXINA"/>
</dbReference>
<dbReference type="SUPFAM" id="SSF51294">
    <property type="entry name" value="Hedgehog/intein (Hint) domain"/>
    <property type="match status" value="1"/>
</dbReference>
<feature type="region of interest" description="Disordered" evidence="8">
    <location>
        <begin position="590"/>
        <end position="621"/>
    </location>
</feature>
<comment type="caution">
    <text evidence="10">The sequence shown here is derived from an EMBL/GenBank/DDBJ whole genome shotgun (WGS) entry which is preliminary data.</text>
</comment>
<protein>
    <submittedName>
        <fullName evidence="10">Hint domain-containing protein</fullName>
    </submittedName>
</protein>
<gene>
    <name evidence="10" type="ORF">H7F16_18140</name>
</gene>
<dbReference type="Pfam" id="PF13403">
    <property type="entry name" value="Hint_2"/>
    <property type="match status" value="1"/>
</dbReference>
<dbReference type="PANTHER" id="PTHR38340:SF1">
    <property type="entry name" value="S-LAYER PROTEIN"/>
    <property type="match status" value="1"/>
</dbReference>
<evidence type="ECO:0000256" key="6">
    <source>
        <dbReference type="ARBA" id="ARBA00023026"/>
    </source>
</evidence>
<evidence type="ECO:0000256" key="4">
    <source>
        <dbReference type="ARBA" id="ARBA00022656"/>
    </source>
</evidence>
<accession>A0A842IDP4</accession>
<dbReference type="GO" id="GO:0005509">
    <property type="term" value="F:calcium ion binding"/>
    <property type="evidence" value="ECO:0007669"/>
    <property type="project" value="InterPro"/>
</dbReference>
<keyword evidence="5" id="KW-0677">Repeat</keyword>
<dbReference type="Pfam" id="PF00353">
    <property type="entry name" value="HemolysinCabind"/>
    <property type="match status" value="10"/>
</dbReference>
<dbReference type="Proteomes" id="UP000555411">
    <property type="component" value="Unassembled WGS sequence"/>
</dbReference>
<evidence type="ECO:0000256" key="2">
    <source>
        <dbReference type="ARBA" id="ARBA00004613"/>
    </source>
</evidence>
<dbReference type="PROSITE" id="PS00330">
    <property type="entry name" value="HEMOLYSIN_CALCIUM"/>
    <property type="match status" value="8"/>
</dbReference>
<feature type="region of interest" description="Disordered" evidence="8">
    <location>
        <begin position="1"/>
        <end position="20"/>
    </location>
</feature>
<keyword evidence="6" id="KW-0843">Virulence</keyword>
<dbReference type="InterPro" id="IPR001343">
    <property type="entry name" value="Hemolysn_Ca-bd"/>
</dbReference>
<dbReference type="RefSeq" id="WP_185799056.1">
    <property type="nucleotide sequence ID" value="NZ_JACLQD010000006.1"/>
</dbReference>
<dbReference type="InterPro" id="IPR018511">
    <property type="entry name" value="Hemolysin-typ_Ca-bd_CS"/>
</dbReference>
<evidence type="ECO:0000256" key="8">
    <source>
        <dbReference type="SAM" id="MobiDB-lite"/>
    </source>
</evidence>
<dbReference type="GO" id="GO:0016020">
    <property type="term" value="C:membrane"/>
    <property type="evidence" value="ECO:0007669"/>
    <property type="project" value="UniProtKB-SubCell"/>
</dbReference>
<keyword evidence="11" id="KW-1185">Reference proteome</keyword>
<dbReference type="InterPro" id="IPR050557">
    <property type="entry name" value="RTX_toxin/Mannuronan_C5-epim"/>
</dbReference>
<dbReference type="AlphaFoldDB" id="A0A842IDP4"/>
<dbReference type="InterPro" id="IPR011049">
    <property type="entry name" value="Serralysin-like_metalloprot_C"/>
</dbReference>
<dbReference type="PANTHER" id="PTHR38340">
    <property type="entry name" value="S-LAYER PROTEIN"/>
    <property type="match status" value="1"/>
</dbReference>
<dbReference type="GO" id="GO:0005576">
    <property type="term" value="C:extracellular region"/>
    <property type="evidence" value="ECO:0007669"/>
    <property type="project" value="UniProtKB-SubCell"/>
</dbReference>
<dbReference type="GO" id="GO:0090729">
    <property type="term" value="F:toxin activity"/>
    <property type="evidence" value="ECO:0007669"/>
    <property type="project" value="UniProtKB-KW"/>
</dbReference>
<organism evidence="10 11">
    <name type="scientific">Paragemmobacter straminiformis</name>
    <dbReference type="NCBI Taxonomy" id="2045119"/>
    <lineage>
        <taxon>Bacteria</taxon>
        <taxon>Pseudomonadati</taxon>
        <taxon>Pseudomonadota</taxon>
        <taxon>Alphaproteobacteria</taxon>
        <taxon>Rhodobacterales</taxon>
        <taxon>Paracoccaceae</taxon>
        <taxon>Paragemmobacter</taxon>
    </lineage>
</organism>
<dbReference type="InterPro" id="IPR003995">
    <property type="entry name" value="RTX_toxin_determinant-A"/>
</dbReference>
<dbReference type="Gene3D" id="2.150.10.10">
    <property type="entry name" value="Serralysin-like metalloprotease, C-terminal"/>
    <property type="match status" value="6"/>
</dbReference>
<proteinExistence type="predicted"/>
<dbReference type="InterPro" id="IPR028992">
    <property type="entry name" value="Hedgehog/Intein_dom"/>
</dbReference>
<evidence type="ECO:0000256" key="3">
    <source>
        <dbReference type="ARBA" id="ARBA00022525"/>
    </source>
</evidence>
<dbReference type="InterPro" id="IPR036844">
    <property type="entry name" value="Hint_dom_sf"/>
</dbReference>
<dbReference type="SUPFAM" id="SSF51120">
    <property type="entry name" value="beta-Roll"/>
    <property type="match status" value="4"/>
</dbReference>
<name>A0A842IDP4_9RHOB</name>
<keyword evidence="7" id="KW-0472">Membrane</keyword>